<keyword evidence="6" id="KW-0732">Signal</keyword>
<dbReference type="PIRSF" id="PIRSF000137">
    <property type="entry name" value="Alcohol_oxidase"/>
    <property type="match status" value="1"/>
</dbReference>
<evidence type="ECO:0000256" key="3">
    <source>
        <dbReference type="ARBA" id="ARBA00023180"/>
    </source>
</evidence>
<feature type="active site" description="Proton acceptor" evidence="4">
    <location>
        <position position="627"/>
    </location>
</feature>
<dbReference type="PANTHER" id="PTHR11552">
    <property type="entry name" value="GLUCOSE-METHANOL-CHOLINE GMC OXIDOREDUCTASE"/>
    <property type="match status" value="1"/>
</dbReference>
<name>A0A2X0KLE8_9BASI</name>
<dbReference type="GO" id="GO:0050660">
    <property type="term" value="F:flavin adenine dinucleotide binding"/>
    <property type="evidence" value="ECO:0007669"/>
    <property type="project" value="InterPro"/>
</dbReference>
<gene>
    <name evidence="8" type="ORF">BZ3500_MVSOF-1268-A1-R1_CHR5-2G08036</name>
</gene>
<comment type="similarity">
    <text evidence="2">Belongs to the GMC oxidoreductase family.</text>
</comment>
<feature type="binding site" evidence="5">
    <location>
        <begin position="583"/>
        <end position="584"/>
    </location>
    <ligand>
        <name>FAD</name>
        <dbReference type="ChEBI" id="CHEBI:57692"/>
    </ligand>
</feature>
<feature type="chain" id="PRO_5030060035" evidence="6">
    <location>
        <begin position="28"/>
        <end position="671"/>
    </location>
</feature>
<dbReference type="Gene3D" id="3.50.50.60">
    <property type="entry name" value="FAD/NAD(P)-binding domain"/>
    <property type="match status" value="1"/>
</dbReference>
<dbReference type="InterPro" id="IPR012132">
    <property type="entry name" value="GMC_OxRdtase"/>
</dbReference>
<feature type="binding site" evidence="5">
    <location>
        <begin position="143"/>
        <end position="146"/>
    </location>
    <ligand>
        <name>FAD</name>
        <dbReference type="ChEBI" id="CHEBI:57692"/>
    </ligand>
</feature>
<evidence type="ECO:0000259" key="7">
    <source>
        <dbReference type="PROSITE" id="PS00624"/>
    </source>
</evidence>
<comment type="cofactor">
    <cofactor evidence="1 5">
        <name>FAD</name>
        <dbReference type="ChEBI" id="CHEBI:57692"/>
    </cofactor>
</comment>
<dbReference type="PANTHER" id="PTHR11552:SF138">
    <property type="entry name" value="DEHYDROGENASE PKFF-RELATED"/>
    <property type="match status" value="1"/>
</dbReference>
<evidence type="ECO:0000256" key="6">
    <source>
        <dbReference type="SAM" id="SignalP"/>
    </source>
</evidence>
<feature type="binding site" evidence="5">
    <location>
        <begin position="628"/>
        <end position="629"/>
    </location>
    <ligand>
        <name>FAD</name>
        <dbReference type="ChEBI" id="CHEBI:57692"/>
    </ligand>
</feature>
<evidence type="ECO:0000256" key="5">
    <source>
        <dbReference type="PIRSR" id="PIRSR000137-2"/>
    </source>
</evidence>
<feature type="domain" description="Glucose-methanol-choline oxidoreductase N-terminal" evidence="7">
    <location>
        <begin position="339"/>
        <end position="353"/>
    </location>
</feature>
<protein>
    <submittedName>
        <fullName evidence="8">BZ3500_MvSof-1268-A1-R1_Chr5-2g08036 protein</fullName>
    </submittedName>
</protein>
<dbReference type="SUPFAM" id="SSF54373">
    <property type="entry name" value="FAD-linked reductases, C-terminal domain"/>
    <property type="match status" value="1"/>
</dbReference>
<dbReference type="GO" id="GO:0044550">
    <property type="term" value="P:secondary metabolite biosynthetic process"/>
    <property type="evidence" value="ECO:0007669"/>
    <property type="project" value="TreeGrafter"/>
</dbReference>
<dbReference type="InterPro" id="IPR036188">
    <property type="entry name" value="FAD/NAD-bd_sf"/>
</dbReference>
<evidence type="ECO:0000256" key="2">
    <source>
        <dbReference type="ARBA" id="ARBA00010790"/>
    </source>
</evidence>
<dbReference type="InterPro" id="IPR007867">
    <property type="entry name" value="GMC_OxRtase_C"/>
</dbReference>
<keyword evidence="5" id="KW-0285">Flavoprotein</keyword>
<dbReference type="PROSITE" id="PS00624">
    <property type="entry name" value="GMC_OXRED_2"/>
    <property type="match status" value="1"/>
</dbReference>
<dbReference type="Pfam" id="PF05199">
    <property type="entry name" value="GMC_oxred_C"/>
    <property type="match status" value="1"/>
</dbReference>
<dbReference type="Pfam" id="PF00732">
    <property type="entry name" value="GMC_oxred_N"/>
    <property type="match status" value="1"/>
</dbReference>
<dbReference type="AlphaFoldDB" id="A0A2X0KLE8"/>
<dbReference type="Proteomes" id="UP000249723">
    <property type="component" value="Unassembled WGS sequence"/>
</dbReference>
<feature type="active site" description="Proton donor" evidence="4">
    <location>
        <position position="584"/>
    </location>
</feature>
<feature type="signal peptide" evidence="6">
    <location>
        <begin position="1"/>
        <end position="27"/>
    </location>
</feature>
<evidence type="ECO:0000256" key="4">
    <source>
        <dbReference type="PIRSR" id="PIRSR000137-1"/>
    </source>
</evidence>
<sequence>MTARQQHSARATVLTTLVLSILTSTSAKVSQHGKRAVNPVYPVNGAKYDYIIVGAGTAGATLAARLSEDPSVTIAVLEAGNNQQDLNPYAFIPGACVVGVGADPKDTQPVNDWGPITQPQMGAANRSLHYARGKGVGGSSIKNFMVGIVKLIYQRPDRTAFESWQRATADEASPGWGWNDVYPYFTKSVTITPANDAIRGAQFKPRYNPQAFPETNPSKAPLPLTWANFAFNYSATLTDAYNELGYSPASDFSSGTLNGYAYNPSTINPANGHRATSQMFIKNAQLGSAGRNLVVATQVLAKRINFDANMNAVSVTFTNFYGTFEKTIFANREIIIAAGAFQSPQLLMVSGIGPKEHLAQFGIKPLVDLPGVGQNLQDHAFFSPGYEIKNNIYNLGAQTQPANLGRAEGQVLNHNLGSLTNPVSDHIAWGRMGSGFFKEHPAAAAINDPKKHGKLSPHYELISSAGLTGDFSNLNKMNSVLAAQKPPRLFYALLGALVAPLSRGTVTLASADTKVYPKIDPNWITHPGDKAVAIEIYRKIRRIFNTRAFRAVRANDEEYYPGLNVTTNAQILQTIQASVQTVWHAACTCAMGARSKGGVLDPYLRVHGVNRLRVVDASAFPMLPPGHPQSVVYMLAERAADFIKETRTGVRIPPHQVTLPTGDFGAPYTGN</sequence>
<evidence type="ECO:0000313" key="8">
    <source>
        <dbReference type="EMBL" id="SCZ92618.1"/>
    </source>
</evidence>
<proteinExistence type="inferred from homology"/>
<organism evidence="8 9">
    <name type="scientific">Microbotryum saponariae</name>
    <dbReference type="NCBI Taxonomy" id="289078"/>
    <lineage>
        <taxon>Eukaryota</taxon>
        <taxon>Fungi</taxon>
        <taxon>Dikarya</taxon>
        <taxon>Basidiomycota</taxon>
        <taxon>Pucciniomycotina</taxon>
        <taxon>Microbotryomycetes</taxon>
        <taxon>Microbotryales</taxon>
        <taxon>Microbotryaceae</taxon>
        <taxon>Microbotryum</taxon>
    </lineage>
</organism>
<keyword evidence="9" id="KW-1185">Reference proteome</keyword>
<dbReference type="Gene3D" id="3.30.560.10">
    <property type="entry name" value="Glucose Oxidase, domain 3"/>
    <property type="match status" value="1"/>
</dbReference>
<dbReference type="GO" id="GO:0016614">
    <property type="term" value="F:oxidoreductase activity, acting on CH-OH group of donors"/>
    <property type="evidence" value="ECO:0007669"/>
    <property type="project" value="InterPro"/>
</dbReference>
<dbReference type="OrthoDB" id="269227at2759"/>
<dbReference type="InterPro" id="IPR000172">
    <property type="entry name" value="GMC_OxRdtase_N"/>
</dbReference>
<keyword evidence="5" id="KW-0274">FAD</keyword>
<dbReference type="EMBL" id="FMWP01000018">
    <property type="protein sequence ID" value="SCZ92618.1"/>
    <property type="molecule type" value="Genomic_DNA"/>
</dbReference>
<evidence type="ECO:0000313" key="9">
    <source>
        <dbReference type="Proteomes" id="UP000249723"/>
    </source>
</evidence>
<evidence type="ECO:0000256" key="1">
    <source>
        <dbReference type="ARBA" id="ARBA00001974"/>
    </source>
</evidence>
<keyword evidence="3" id="KW-0325">Glycoprotein</keyword>
<dbReference type="STRING" id="289078.A0A2X0KLE8"/>
<reference evidence="9" key="1">
    <citation type="submission" date="2016-10" db="EMBL/GenBank/DDBJ databases">
        <authorList>
            <person name="Jeantristanb JTB J.-T."/>
            <person name="Ricardo R."/>
        </authorList>
    </citation>
    <scope>NUCLEOTIDE SEQUENCE [LARGE SCALE GENOMIC DNA]</scope>
</reference>
<accession>A0A2X0KLE8</accession>
<dbReference type="SUPFAM" id="SSF51905">
    <property type="entry name" value="FAD/NAD(P)-binding domain"/>
    <property type="match status" value="1"/>
</dbReference>